<dbReference type="GO" id="GO:0008763">
    <property type="term" value="F:UDP-N-acetylmuramate-L-alanine ligase activity"/>
    <property type="evidence" value="ECO:0007669"/>
    <property type="project" value="UniProtKB-UniRule"/>
</dbReference>
<evidence type="ECO:0000256" key="8">
    <source>
        <dbReference type="ARBA" id="ARBA00022840"/>
    </source>
</evidence>
<dbReference type="SUPFAM" id="SSF53623">
    <property type="entry name" value="MurD-like peptide ligases, catalytic domain"/>
    <property type="match status" value="1"/>
</dbReference>
<evidence type="ECO:0000256" key="9">
    <source>
        <dbReference type="ARBA" id="ARBA00022960"/>
    </source>
</evidence>
<dbReference type="InterPro" id="IPR036615">
    <property type="entry name" value="Mur_ligase_C_dom_sf"/>
</dbReference>
<evidence type="ECO:0000256" key="12">
    <source>
        <dbReference type="ARBA" id="ARBA00023316"/>
    </source>
</evidence>
<dbReference type="InterPro" id="IPR013221">
    <property type="entry name" value="Mur_ligase_cen"/>
</dbReference>
<dbReference type="PANTHER" id="PTHR43445">
    <property type="entry name" value="UDP-N-ACETYLMURAMATE--L-ALANINE LIGASE-RELATED"/>
    <property type="match status" value="1"/>
</dbReference>
<evidence type="ECO:0000256" key="6">
    <source>
        <dbReference type="ARBA" id="ARBA00022618"/>
    </source>
</evidence>
<evidence type="ECO:0000256" key="7">
    <source>
        <dbReference type="ARBA" id="ARBA00022741"/>
    </source>
</evidence>
<keyword evidence="6 14" id="KW-0132">Cell division</keyword>
<name>A0A2M7ALN5_UNCKA</name>
<dbReference type="EC" id="6.3.2.8" evidence="3 14"/>
<comment type="subcellular location">
    <subcellularLocation>
        <location evidence="1 14">Cytoplasm</location>
    </subcellularLocation>
</comment>
<dbReference type="PANTHER" id="PTHR43445:SF3">
    <property type="entry name" value="UDP-N-ACETYLMURAMATE--L-ALANINE LIGASE"/>
    <property type="match status" value="1"/>
</dbReference>
<dbReference type="GO" id="GO:0005524">
    <property type="term" value="F:ATP binding"/>
    <property type="evidence" value="ECO:0007669"/>
    <property type="project" value="UniProtKB-UniRule"/>
</dbReference>
<evidence type="ECO:0000256" key="3">
    <source>
        <dbReference type="ARBA" id="ARBA00012211"/>
    </source>
</evidence>
<keyword evidence="8 14" id="KW-0067">ATP-binding</keyword>
<dbReference type="EMBL" id="PEWD01000086">
    <property type="protein sequence ID" value="PIU68275.1"/>
    <property type="molecule type" value="Genomic_DNA"/>
</dbReference>
<evidence type="ECO:0000256" key="5">
    <source>
        <dbReference type="ARBA" id="ARBA00022598"/>
    </source>
</evidence>
<dbReference type="GO" id="GO:0008360">
    <property type="term" value="P:regulation of cell shape"/>
    <property type="evidence" value="ECO:0007669"/>
    <property type="project" value="UniProtKB-KW"/>
</dbReference>
<dbReference type="SUPFAM" id="SSF53244">
    <property type="entry name" value="MurD-like peptide ligases, peptide-binding domain"/>
    <property type="match status" value="1"/>
</dbReference>
<comment type="catalytic activity">
    <reaction evidence="13 14">
        <text>UDP-N-acetyl-alpha-D-muramate + L-alanine + ATP = UDP-N-acetyl-alpha-D-muramoyl-L-alanine + ADP + phosphate + H(+)</text>
        <dbReference type="Rhea" id="RHEA:23372"/>
        <dbReference type="ChEBI" id="CHEBI:15378"/>
        <dbReference type="ChEBI" id="CHEBI:30616"/>
        <dbReference type="ChEBI" id="CHEBI:43474"/>
        <dbReference type="ChEBI" id="CHEBI:57972"/>
        <dbReference type="ChEBI" id="CHEBI:70757"/>
        <dbReference type="ChEBI" id="CHEBI:83898"/>
        <dbReference type="ChEBI" id="CHEBI:456216"/>
        <dbReference type="EC" id="6.3.2.8"/>
    </reaction>
</comment>
<keyword evidence="4 14" id="KW-0963">Cytoplasm</keyword>
<proteinExistence type="inferred from homology"/>
<keyword evidence="7 14" id="KW-0547">Nucleotide-binding</keyword>
<dbReference type="Pfam" id="PF02875">
    <property type="entry name" value="Mur_ligase_C"/>
    <property type="match status" value="1"/>
</dbReference>
<feature type="domain" description="Mur ligase C-terminal" evidence="16">
    <location>
        <begin position="313"/>
        <end position="444"/>
    </location>
</feature>
<feature type="domain" description="Mur ligase central" evidence="17">
    <location>
        <begin position="110"/>
        <end position="290"/>
    </location>
</feature>
<dbReference type="Gene3D" id="3.90.190.20">
    <property type="entry name" value="Mur ligase, C-terminal domain"/>
    <property type="match status" value="1"/>
</dbReference>
<sequence length="458" mass="50779">MNKQIKNIHFGGIGGCGISALAQIALRHGYRVTGSDIAASQYTRKLQSLGIPIFFGHREENIKGADLIVNSAAIEMSNPEVRAARKLGIPIVKHSQFLGQLMKHEFGICVAGTHGKTTTDALIGLCLVEAGLDPTIEIGGSVSELQGNVRVGKSQYFVAESCEFDHSFLNLFPRIGIVLNIEEDHPDYYPNLETLKKAFVDFLDLVPAEGSIILRNESEAAREVLAKTKSAAQKVTVGFNKTSDWWAENVDLKRNKTDFEAFFRGKSVGNFRLSILGRLNVQNALVALAVLKILDVDLENARAVFKKFHGVDRRFEVVYKNNFEVVSDYAHHPAQIRATIEAAKQQTYRRLVVVFQPHTYSRTQYLFNEFIHAFDGADRLLIAETYLPAGRHEKILPQSSSLVLAEKIGELQAGVEYTGNLTQTVKQLESILQKGDLVLIVGAGDIYQIADSVKRIKI</sequence>
<gene>
    <name evidence="14 18" type="primary">murC</name>
    <name evidence="18" type="ORF">COS81_04605</name>
</gene>
<evidence type="ECO:0000256" key="1">
    <source>
        <dbReference type="ARBA" id="ARBA00004496"/>
    </source>
</evidence>
<protein>
    <recommendedName>
        <fullName evidence="3 14">UDP-N-acetylmuramate--L-alanine ligase</fullName>
        <ecNumber evidence="3 14">6.3.2.8</ecNumber>
    </recommendedName>
    <alternativeName>
        <fullName evidence="14">UDP-N-acetylmuramoyl-L-alanine synthetase</fullName>
    </alternativeName>
</protein>
<comment type="caution">
    <text evidence="18">The sequence shown here is derived from an EMBL/GenBank/DDBJ whole genome shotgun (WGS) entry which is preliminary data.</text>
</comment>
<evidence type="ECO:0000256" key="4">
    <source>
        <dbReference type="ARBA" id="ARBA00022490"/>
    </source>
</evidence>
<accession>A0A2M7ALN5</accession>
<keyword evidence="10 14" id="KW-0573">Peptidoglycan synthesis</keyword>
<dbReference type="NCBIfam" id="TIGR01082">
    <property type="entry name" value="murC"/>
    <property type="match status" value="1"/>
</dbReference>
<feature type="binding site" evidence="14">
    <location>
        <begin position="112"/>
        <end position="118"/>
    </location>
    <ligand>
        <name>ATP</name>
        <dbReference type="ChEBI" id="CHEBI:30616"/>
    </ligand>
</feature>
<keyword evidence="12 14" id="KW-0961">Cell wall biogenesis/degradation</keyword>
<dbReference type="InterPro" id="IPR005758">
    <property type="entry name" value="UDP-N-AcMur_Ala_ligase_MurC"/>
</dbReference>
<dbReference type="Proteomes" id="UP000229916">
    <property type="component" value="Unassembled WGS sequence"/>
</dbReference>
<evidence type="ECO:0000256" key="13">
    <source>
        <dbReference type="ARBA" id="ARBA00047833"/>
    </source>
</evidence>
<dbReference type="AlphaFoldDB" id="A0A2M7ALN5"/>
<dbReference type="InterPro" id="IPR004101">
    <property type="entry name" value="Mur_ligase_C"/>
</dbReference>
<dbReference type="Gene3D" id="3.40.1190.10">
    <property type="entry name" value="Mur-like, catalytic domain"/>
    <property type="match status" value="1"/>
</dbReference>
<dbReference type="GO" id="GO:0051301">
    <property type="term" value="P:cell division"/>
    <property type="evidence" value="ECO:0007669"/>
    <property type="project" value="UniProtKB-KW"/>
</dbReference>
<dbReference type="UniPathway" id="UPA00219"/>
<comment type="pathway">
    <text evidence="2 14">Cell wall biogenesis; peptidoglycan biosynthesis.</text>
</comment>
<evidence type="ECO:0000256" key="2">
    <source>
        <dbReference type="ARBA" id="ARBA00004752"/>
    </source>
</evidence>
<comment type="function">
    <text evidence="14">Cell wall formation.</text>
</comment>
<feature type="domain" description="Mur ligase N-terminal catalytic" evidence="15">
    <location>
        <begin position="7"/>
        <end position="104"/>
    </location>
</feature>
<evidence type="ECO:0000256" key="10">
    <source>
        <dbReference type="ARBA" id="ARBA00022984"/>
    </source>
</evidence>
<evidence type="ECO:0000259" key="15">
    <source>
        <dbReference type="Pfam" id="PF01225"/>
    </source>
</evidence>
<dbReference type="GO" id="GO:0009252">
    <property type="term" value="P:peptidoglycan biosynthetic process"/>
    <property type="evidence" value="ECO:0007669"/>
    <property type="project" value="UniProtKB-UniRule"/>
</dbReference>
<reference evidence="19" key="1">
    <citation type="submission" date="2017-09" db="EMBL/GenBank/DDBJ databases">
        <title>Depth-based differentiation of microbial function through sediment-hosted aquifers and enrichment of novel symbionts in the deep terrestrial subsurface.</title>
        <authorList>
            <person name="Probst A.J."/>
            <person name="Ladd B."/>
            <person name="Jarett J.K."/>
            <person name="Geller-Mcgrath D.E."/>
            <person name="Sieber C.M.K."/>
            <person name="Emerson J.B."/>
            <person name="Anantharaman K."/>
            <person name="Thomas B.C."/>
            <person name="Malmstrom R."/>
            <person name="Stieglmeier M."/>
            <person name="Klingl A."/>
            <person name="Woyke T."/>
            <person name="Ryan C.M."/>
            <person name="Banfield J.F."/>
        </authorList>
    </citation>
    <scope>NUCLEOTIDE SEQUENCE [LARGE SCALE GENOMIC DNA]</scope>
</reference>
<dbReference type="InterPro" id="IPR050061">
    <property type="entry name" value="MurCDEF_pg_biosynth"/>
</dbReference>
<dbReference type="Gene3D" id="3.40.50.720">
    <property type="entry name" value="NAD(P)-binding Rossmann-like Domain"/>
    <property type="match status" value="1"/>
</dbReference>
<organism evidence="18 19">
    <name type="scientific">candidate division WWE3 bacterium CG06_land_8_20_14_3_00_42_16</name>
    <dbReference type="NCBI Taxonomy" id="1975083"/>
    <lineage>
        <taxon>Bacteria</taxon>
        <taxon>Katanobacteria</taxon>
    </lineage>
</organism>
<dbReference type="InterPro" id="IPR000713">
    <property type="entry name" value="Mur_ligase_N"/>
</dbReference>
<dbReference type="Pfam" id="PF08245">
    <property type="entry name" value="Mur_ligase_M"/>
    <property type="match status" value="1"/>
</dbReference>
<evidence type="ECO:0000256" key="14">
    <source>
        <dbReference type="HAMAP-Rule" id="MF_00046"/>
    </source>
</evidence>
<evidence type="ECO:0000259" key="17">
    <source>
        <dbReference type="Pfam" id="PF08245"/>
    </source>
</evidence>
<dbReference type="InterPro" id="IPR036565">
    <property type="entry name" value="Mur-like_cat_sf"/>
</dbReference>
<evidence type="ECO:0000256" key="11">
    <source>
        <dbReference type="ARBA" id="ARBA00023306"/>
    </source>
</evidence>
<evidence type="ECO:0000259" key="16">
    <source>
        <dbReference type="Pfam" id="PF02875"/>
    </source>
</evidence>
<keyword evidence="11 14" id="KW-0131">Cell cycle</keyword>
<comment type="similarity">
    <text evidence="14">Belongs to the MurCDEF family.</text>
</comment>
<keyword evidence="5 14" id="KW-0436">Ligase</keyword>
<dbReference type="GO" id="GO:0071555">
    <property type="term" value="P:cell wall organization"/>
    <property type="evidence" value="ECO:0007669"/>
    <property type="project" value="UniProtKB-KW"/>
</dbReference>
<keyword evidence="9 14" id="KW-0133">Cell shape</keyword>
<dbReference type="SUPFAM" id="SSF51984">
    <property type="entry name" value="MurCD N-terminal domain"/>
    <property type="match status" value="1"/>
</dbReference>
<dbReference type="HAMAP" id="MF_00046">
    <property type="entry name" value="MurC"/>
    <property type="match status" value="1"/>
</dbReference>
<dbReference type="Pfam" id="PF01225">
    <property type="entry name" value="Mur_ligase"/>
    <property type="match status" value="1"/>
</dbReference>
<dbReference type="GO" id="GO:0005737">
    <property type="term" value="C:cytoplasm"/>
    <property type="evidence" value="ECO:0007669"/>
    <property type="project" value="UniProtKB-SubCell"/>
</dbReference>
<evidence type="ECO:0000313" key="18">
    <source>
        <dbReference type="EMBL" id="PIU68275.1"/>
    </source>
</evidence>
<evidence type="ECO:0000313" key="19">
    <source>
        <dbReference type="Proteomes" id="UP000229916"/>
    </source>
</evidence>